<reference evidence="1 2" key="1">
    <citation type="submission" date="2020-02" db="EMBL/GenBank/DDBJ databases">
        <title>A chromosome-scale genome assembly of the black bullhead catfish (Ameiurus melas).</title>
        <authorList>
            <person name="Wen M."/>
            <person name="Zham M."/>
            <person name="Cabau C."/>
            <person name="Klopp C."/>
            <person name="Donnadieu C."/>
            <person name="Roques C."/>
            <person name="Bouchez O."/>
            <person name="Lampietro C."/>
            <person name="Jouanno E."/>
            <person name="Herpin A."/>
            <person name="Louis A."/>
            <person name="Berthelot C."/>
            <person name="Parey E."/>
            <person name="Roest-Crollius H."/>
            <person name="Braasch I."/>
            <person name="Postlethwait J."/>
            <person name="Robinson-Rechavi M."/>
            <person name="Echchiki A."/>
            <person name="Begum T."/>
            <person name="Montfort J."/>
            <person name="Schartl M."/>
            <person name="Bobe J."/>
            <person name="Guiguen Y."/>
        </authorList>
    </citation>
    <scope>NUCLEOTIDE SEQUENCE [LARGE SCALE GENOMIC DNA]</scope>
    <source>
        <strain evidence="1">M_S1</strain>
        <tissue evidence="1">Blood</tissue>
    </source>
</reference>
<gene>
    <name evidence="1" type="ORF">AMELA_G00256050</name>
</gene>
<evidence type="ECO:0000313" key="2">
    <source>
        <dbReference type="Proteomes" id="UP000593565"/>
    </source>
</evidence>
<dbReference type="EMBL" id="JAAGNN010000024">
    <property type="protein sequence ID" value="KAF4073194.1"/>
    <property type="molecule type" value="Genomic_DNA"/>
</dbReference>
<dbReference type="AlphaFoldDB" id="A0A7J5ZRC1"/>
<proteinExistence type="predicted"/>
<name>A0A7J5ZRC1_AMEME</name>
<keyword evidence="2" id="KW-1185">Reference proteome</keyword>
<dbReference type="Proteomes" id="UP000593565">
    <property type="component" value="Unassembled WGS sequence"/>
</dbReference>
<organism evidence="1 2">
    <name type="scientific">Ameiurus melas</name>
    <name type="common">Black bullhead</name>
    <name type="synonym">Silurus melas</name>
    <dbReference type="NCBI Taxonomy" id="219545"/>
    <lineage>
        <taxon>Eukaryota</taxon>
        <taxon>Metazoa</taxon>
        <taxon>Chordata</taxon>
        <taxon>Craniata</taxon>
        <taxon>Vertebrata</taxon>
        <taxon>Euteleostomi</taxon>
        <taxon>Actinopterygii</taxon>
        <taxon>Neopterygii</taxon>
        <taxon>Teleostei</taxon>
        <taxon>Ostariophysi</taxon>
        <taxon>Siluriformes</taxon>
        <taxon>Ictaluridae</taxon>
        <taxon>Ameiurus</taxon>
    </lineage>
</organism>
<sequence>MRCTVTAEPGIKAAGVVKALSLSMHEKLLSPWRLIQVGLGFQLRVGEAGCFLYKNLCSKAVSVLLIVGYHRVIVKQYPLSKRLCD</sequence>
<comment type="caution">
    <text evidence="1">The sequence shown here is derived from an EMBL/GenBank/DDBJ whole genome shotgun (WGS) entry which is preliminary data.</text>
</comment>
<evidence type="ECO:0000313" key="1">
    <source>
        <dbReference type="EMBL" id="KAF4073194.1"/>
    </source>
</evidence>
<accession>A0A7J5ZRC1</accession>
<protein>
    <submittedName>
        <fullName evidence="1">Uncharacterized protein</fullName>
    </submittedName>
</protein>